<proteinExistence type="predicted"/>
<dbReference type="PANTHER" id="PTHR10773:SF19">
    <property type="match status" value="1"/>
</dbReference>
<gene>
    <name evidence="1" type="ORF">g.19014</name>
</gene>
<dbReference type="AlphaFoldDB" id="A0A1B6JI48"/>
<protein>
    <submittedName>
        <fullName evidence="1">Uncharacterized protein</fullName>
    </submittedName>
</protein>
<dbReference type="EMBL" id="GECU01008859">
    <property type="protein sequence ID" value="JAS98847.1"/>
    <property type="molecule type" value="Transcribed_RNA"/>
</dbReference>
<accession>A0A1B6JI48</accession>
<reference evidence="1" key="1">
    <citation type="submission" date="2015-11" db="EMBL/GenBank/DDBJ databases">
        <title>De novo transcriptome assembly of four potential Pierce s Disease insect vectors from Arizona vineyards.</title>
        <authorList>
            <person name="Tassone E.E."/>
        </authorList>
    </citation>
    <scope>NUCLEOTIDE SEQUENCE</scope>
</reference>
<dbReference type="PANTHER" id="PTHR10773">
    <property type="entry name" value="DNA-DIRECTED RNA POLYMERASES I, II, AND III SUBUNIT RPABC2"/>
    <property type="match status" value="1"/>
</dbReference>
<name>A0A1B6JI48_9HEMI</name>
<organism evidence="1">
    <name type="scientific">Homalodisca liturata</name>
    <dbReference type="NCBI Taxonomy" id="320908"/>
    <lineage>
        <taxon>Eukaryota</taxon>
        <taxon>Metazoa</taxon>
        <taxon>Ecdysozoa</taxon>
        <taxon>Arthropoda</taxon>
        <taxon>Hexapoda</taxon>
        <taxon>Insecta</taxon>
        <taxon>Pterygota</taxon>
        <taxon>Neoptera</taxon>
        <taxon>Paraneoptera</taxon>
        <taxon>Hemiptera</taxon>
        <taxon>Auchenorrhyncha</taxon>
        <taxon>Membracoidea</taxon>
        <taxon>Cicadellidae</taxon>
        <taxon>Cicadellinae</taxon>
        <taxon>Proconiini</taxon>
        <taxon>Homalodisca</taxon>
    </lineage>
</organism>
<evidence type="ECO:0000313" key="1">
    <source>
        <dbReference type="EMBL" id="JAS98847.1"/>
    </source>
</evidence>
<sequence length="280" mass="32444">MASDSDSLSPIPENGRVFDWTEEEREENKRLRNAGLEYISRTGRTVAAKTQTDQLCNCPQKCGERIPREVQARLFADFYKMGDHLKQNYFLQSYIEMRSVHKRLFQEETRVGGRLQRRVSCKYRVPIEVPPSLPCENLSIQDLKRKKPKLPPGKTVEVCQKAFMNVYAITEKRIRMQRERLIMKSRYEAEEKRIEAEEMKTSVSVARDLVAGIRPLLMSQSDNAPITTLPSQLLSSIDHDITVVNNFFRNQLWKPEYMGSGKSSHITPAQLSLELDLEYE</sequence>